<keyword evidence="2" id="KW-1185">Reference proteome</keyword>
<protein>
    <submittedName>
        <fullName evidence="1">Uncharacterized protein</fullName>
    </submittedName>
</protein>
<dbReference type="Proteomes" id="UP000245845">
    <property type="component" value="Unassembled WGS sequence"/>
</dbReference>
<name>A0A2Y9BMJ1_9FIRM</name>
<accession>A0A2Y9BMJ1</accession>
<evidence type="ECO:0000313" key="2">
    <source>
        <dbReference type="Proteomes" id="UP000245845"/>
    </source>
</evidence>
<dbReference type="AlphaFoldDB" id="A0A2Y9BMJ1"/>
<comment type="caution">
    <text evidence="1">The sequence shown here is derived from an EMBL/GenBank/DDBJ whole genome shotgun (WGS) entry which is preliminary data.</text>
</comment>
<organism evidence="1 2">
    <name type="scientific">Faecalicatena orotica</name>
    <dbReference type="NCBI Taxonomy" id="1544"/>
    <lineage>
        <taxon>Bacteria</taxon>
        <taxon>Bacillati</taxon>
        <taxon>Bacillota</taxon>
        <taxon>Clostridia</taxon>
        <taxon>Lachnospirales</taxon>
        <taxon>Lachnospiraceae</taxon>
        <taxon>Faecalicatena</taxon>
    </lineage>
</organism>
<evidence type="ECO:0000313" key="1">
    <source>
        <dbReference type="EMBL" id="PWJ17061.1"/>
    </source>
</evidence>
<sequence length="43" mass="4948">MDGKFFVCSFEGIYTDGMRETVPVGIVFCNIQVMVQQDILRIF</sequence>
<proteinExistence type="predicted"/>
<dbReference type="EMBL" id="QGDL01000029">
    <property type="protein sequence ID" value="PWJ17061.1"/>
    <property type="molecule type" value="Genomic_DNA"/>
</dbReference>
<gene>
    <name evidence="1" type="ORF">A8806_1292</name>
</gene>
<reference evidence="1 2" key="1">
    <citation type="submission" date="2018-05" db="EMBL/GenBank/DDBJ databases">
        <title>The Hungate 1000. A catalogue of reference genomes from the rumen microbiome.</title>
        <authorList>
            <person name="Kelly W."/>
        </authorList>
    </citation>
    <scope>NUCLEOTIDE SEQUENCE [LARGE SCALE GENOMIC DNA]</scope>
    <source>
        <strain evidence="1 2">NLAE-zl-C242</strain>
    </source>
</reference>